<dbReference type="AlphaFoldDB" id="A0A0H4A1Q1"/>
<feature type="signal peptide" evidence="1">
    <location>
        <begin position="1"/>
        <end position="21"/>
    </location>
</feature>
<dbReference type="EMBL" id="KP795655">
    <property type="protein sequence ID" value="AKN39681.1"/>
    <property type="molecule type" value="Genomic_DNA"/>
</dbReference>
<name>A0A0H4A1Q1_9VIBR</name>
<dbReference type="PROSITE" id="PS51257">
    <property type="entry name" value="PROKAR_LIPOPROTEIN"/>
    <property type="match status" value="1"/>
</dbReference>
<keyword evidence="1" id="KW-0732">Signal</keyword>
<proteinExistence type="predicted"/>
<protein>
    <recommendedName>
        <fullName evidence="3">Lipoprotein</fullName>
    </recommendedName>
</protein>
<evidence type="ECO:0000313" key="2">
    <source>
        <dbReference type="EMBL" id="AKN39681.1"/>
    </source>
</evidence>
<dbReference type="NCBIfam" id="NF045606">
    <property type="entry name" value="lipo_J517_1871"/>
    <property type="match status" value="1"/>
</dbReference>
<organism evidence="2">
    <name type="scientific">Vibrio sp. 1F_97</name>
    <dbReference type="NCBI Taxonomy" id="1652827"/>
    <lineage>
        <taxon>Bacteria</taxon>
        <taxon>Pseudomonadati</taxon>
        <taxon>Pseudomonadota</taxon>
        <taxon>Gammaproteobacteria</taxon>
        <taxon>Vibrionales</taxon>
        <taxon>Vibrionaceae</taxon>
        <taxon>Vibrio</taxon>
    </lineage>
</organism>
<dbReference type="InterPro" id="IPR054659">
    <property type="entry name" value="J517_1871_lipoprot"/>
</dbReference>
<evidence type="ECO:0008006" key="3">
    <source>
        <dbReference type="Google" id="ProtNLM"/>
    </source>
</evidence>
<sequence length="137" mass="14951">MLKKIIIAFGFSLALTGCQSAVTDMSNNNFVQIQAKNIPESMAATWTGTMGPYLSTFIFDKDGSGLFCYSQSGGISIQKVKVNGDLVYIQDGTKVSVTQGTNSSLLVTSQYYSEKTYTFIKDDLLKNASLECQARLQ</sequence>
<evidence type="ECO:0000256" key="1">
    <source>
        <dbReference type="SAM" id="SignalP"/>
    </source>
</evidence>
<accession>A0A0H4A1Q1</accession>
<feature type="chain" id="PRO_5005204685" description="Lipoprotein" evidence="1">
    <location>
        <begin position="22"/>
        <end position="137"/>
    </location>
</feature>
<reference evidence="2" key="1">
    <citation type="journal article" date="2015" name="MBio">
        <title>Eco-Evolutionary Dynamics of Episomes among Ecologically Cohesive Bacterial Populations.</title>
        <authorList>
            <person name="Xue H."/>
            <person name="Cordero O.X."/>
            <person name="Camas F.M."/>
            <person name="Trimble W."/>
            <person name="Meyer F."/>
            <person name="Guglielmini J."/>
            <person name="Rocha E.P."/>
            <person name="Polz M.F."/>
        </authorList>
    </citation>
    <scope>NUCLEOTIDE SEQUENCE</scope>
    <source>
        <strain evidence="2">1F_97</strain>
    </source>
</reference>